<name>A0ABU5XZ80_9MYCO</name>
<feature type="non-terminal residue" evidence="3">
    <location>
        <position position="1"/>
    </location>
</feature>
<comment type="caution">
    <text evidence="3">The sequence shown here is derived from an EMBL/GenBank/DDBJ whole genome shotgun (WGS) entry which is preliminary data.</text>
</comment>
<protein>
    <recommendedName>
        <fullName evidence="2">PPE-PPW subfamily C-terminal domain-containing protein</fullName>
    </recommendedName>
</protein>
<reference evidence="3 4" key="1">
    <citation type="submission" date="2023-12" db="EMBL/GenBank/DDBJ databases">
        <title>Description of new species of Mycobacterium terrae complex isolated from sewage at the Sao Paulo Zoological Park Foundation in Brazil.</title>
        <authorList>
            <person name="Romagnoli C.L."/>
            <person name="Conceicao E.C."/>
            <person name="Machado E."/>
            <person name="Barreto L.B.P.F."/>
            <person name="Sharma A."/>
            <person name="Silva N.M."/>
            <person name="Marques L.E."/>
            <person name="Juliana M.A."/>
            <person name="Lourenco M.C.S."/>
            <person name="Digiampietri L.A."/>
            <person name="Suffys P.N."/>
            <person name="Viana-Niero C."/>
        </authorList>
    </citation>
    <scope>NUCLEOTIDE SEQUENCE [LARGE SCALE GENOMIC DNA]</scope>
    <source>
        <strain evidence="3 4">MYC340</strain>
    </source>
</reference>
<sequence length="150" mass="15316">PPPGAPPPTPAGPPSVTMPAYMYMVGGLDMGARRASGTSARRKAAKKPDSADVPADESAEEAAPQRRRRRAKVGMLGRGHEYMDLDQDLAPEPVGVSASGRGAGTHGFAGAAHRVSDVRPAGLTALADDGFGGGTVSPMMPNTWPADSEA</sequence>
<dbReference type="InterPro" id="IPR043641">
    <property type="entry name" value="PPE-PPW_C"/>
</dbReference>
<evidence type="ECO:0000313" key="3">
    <source>
        <dbReference type="EMBL" id="MEB3033300.1"/>
    </source>
</evidence>
<feature type="region of interest" description="Disordered" evidence="1">
    <location>
        <begin position="129"/>
        <end position="150"/>
    </location>
</feature>
<keyword evidence="4" id="KW-1185">Reference proteome</keyword>
<feature type="region of interest" description="Disordered" evidence="1">
    <location>
        <begin position="34"/>
        <end position="71"/>
    </location>
</feature>
<evidence type="ECO:0000256" key="1">
    <source>
        <dbReference type="SAM" id="MobiDB-lite"/>
    </source>
</evidence>
<proteinExistence type="predicted"/>
<organism evidence="3 4">
    <name type="scientific">[Mycobacterium] nativiensis</name>
    <dbReference type="NCBI Taxonomy" id="2855503"/>
    <lineage>
        <taxon>Bacteria</taxon>
        <taxon>Bacillati</taxon>
        <taxon>Actinomycetota</taxon>
        <taxon>Actinomycetes</taxon>
        <taxon>Mycobacteriales</taxon>
        <taxon>Mycobacteriaceae</taxon>
        <taxon>Mycolicibacter</taxon>
    </lineage>
</organism>
<dbReference type="Pfam" id="PF18878">
    <property type="entry name" value="PPE-PPW"/>
    <property type="match status" value="1"/>
</dbReference>
<evidence type="ECO:0000313" key="4">
    <source>
        <dbReference type="Proteomes" id="UP001298593"/>
    </source>
</evidence>
<dbReference type="EMBL" id="JAYJJU010000017">
    <property type="protein sequence ID" value="MEB3033300.1"/>
    <property type="molecule type" value="Genomic_DNA"/>
</dbReference>
<gene>
    <name evidence="3" type="ORF">KV113_17250</name>
</gene>
<feature type="domain" description="PPE-PPW subfamily C-terminal" evidence="2">
    <location>
        <begin position="98"/>
        <end position="144"/>
    </location>
</feature>
<accession>A0ABU5XZ80</accession>
<dbReference type="Proteomes" id="UP001298593">
    <property type="component" value="Unassembled WGS sequence"/>
</dbReference>
<evidence type="ECO:0000259" key="2">
    <source>
        <dbReference type="Pfam" id="PF18878"/>
    </source>
</evidence>